<evidence type="ECO:0000313" key="1">
    <source>
        <dbReference type="EMBL" id="EFW03501.1"/>
    </source>
</evidence>
<dbReference type="HOGENOM" id="CLU_1203162_0_0_9"/>
<dbReference type="Proteomes" id="UP000003157">
    <property type="component" value="Unassembled WGS sequence"/>
</dbReference>
<sequence>MTVFNSIGDYAIQGITFGDSTKMLMKGTIMTRVCAAANDNILCVGSDTLYIHDKTRASSCYGKKVFSNNNIIVAVLGTLDLQSSIGDFHIQKVVEKCLKMNSDFLSLIDSLKKEVGQIYCHNFFHYFTQFAVFGLVNEKFYIYYFQISSGLNSYECSSPFGNIYDANKENFKFNHHMLTLGQGVYNNYAIIQGHYENPVDEVKCNIHSAISDKELQTVGGKCQYQVISRR</sequence>
<dbReference type="AlphaFoldDB" id="E7GEQ0"/>
<gene>
    <name evidence="1" type="ORF">HMPREF9488_03192</name>
</gene>
<keyword evidence="2" id="KW-1185">Reference proteome</keyword>
<dbReference type="EMBL" id="ADKX01000046">
    <property type="protein sequence ID" value="EFW03501.1"/>
    <property type="molecule type" value="Genomic_DNA"/>
</dbReference>
<protein>
    <submittedName>
        <fullName evidence="1">Uncharacterized protein</fullName>
    </submittedName>
</protein>
<proteinExistence type="predicted"/>
<name>E7GEQ0_9FIRM</name>
<evidence type="ECO:0000313" key="2">
    <source>
        <dbReference type="Proteomes" id="UP000003157"/>
    </source>
</evidence>
<dbReference type="RefSeq" id="WP_008790274.1">
    <property type="nucleotide sequence ID" value="NZ_AKCB01000004.1"/>
</dbReference>
<dbReference type="STRING" id="100884.GCA_000269565_03800"/>
<organism evidence="1 2">
    <name type="scientific">Coprobacillus cateniformis</name>
    <dbReference type="NCBI Taxonomy" id="100884"/>
    <lineage>
        <taxon>Bacteria</taxon>
        <taxon>Bacillati</taxon>
        <taxon>Bacillota</taxon>
        <taxon>Erysipelotrichia</taxon>
        <taxon>Erysipelotrichales</taxon>
        <taxon>Coprobacillaceae</taxon>
        <taxon>Coprobacillus</taxon>
    </lineage>
</organism>
<accession>E7GEQ0</accession>
<dbReference type="GeneID" id="78231540"/>
<comment type="caution">
    <text evidence="1">The sequence shown here is derived from an EMBL/GenBank/DDBJ whole genome shotgun (WGS) entry which is preliminary data.</text>
</comment>
<reference evidence="1 2" key="1">
    <citation type="submission" date="2010-12" db="EMBL/GenBank/DDBJ databases">
        <title>The Genome Sequence of Coprobacillus sp. strain 29_1.</title>
        <authorList>
            <consortium name="The Broad Institute Genome Sequencing Platform"/>
            <person name="Earl A."/>
            <person name="Ward D."/>
            <person name="Feldgarden M."/>
            <person name="Gevers D."/>
            <person name="Daigneault M."/>
            <person name="Sibley C.D."/>
            <person name="White A."/>
            <person name="Strauss J."/>
            <person name="Allen-Vercoe E."/>
            <person name="Young S.K."/>
            <person name="Zeng Q."/>
            <person name="Gargeya S."/>
            <person name="Fitzgerald M."/>
            <person name="Haas B."/>
            <person name="Abouelleil A."/>
            <person name="Alvarado L."/>
            <person name="Arachchi H.M."/>
            <person name="Berlin A."/>
            <person name="Brown A."/>
            <person name="Chapman S.B."/>
            <person name="Chen Z."/>
            <person name="Dunbar C."/>
            <person name="Freedman E."/>
            <person name="Gearin G."/>
            <person name="Gellesch M."/>
            <person name="Goldberg J."/>
            <person name="Griggs A."/>
            <person name="Gujja S."/>
            <person name="Heilman E."/>
            <person name="Heiman D."/>
            <person name="Howarth C."/>
            <person name="Larson L."/>
            <person name="Lui A."/>
            <person name="MacDonald P.J.P."/>
            <person name="Mehta T."/>
            <person name="Montmayeur A."/>
            <person name="Murphy C."/>
            <person name="Neiman D."/>
            <person name="Pearson M."/>
            <person name="Priest M."/>
            <person name="Roberts A."/>
            <person name="Saif S."/>
            <person name="Shea T."/>
            <person name="Shenoy N."/>
            <person name="Sisk P."/>
            <person name="Stolte C."/>
            <person name="Sykes S."/>
            <person name="White J."/>
            <person name="Yandava C."/>
            <person name="Nusbaum C."/>
            <person name="Birren B."/>
        </authorList>
    </citation>
    <scope>NUCLEOTIDE SEQUENCE [LARGE SCALE GENOMIC DNA]</scope>
    <source>
        <strain evidence="1 2">29_1</strain>
    </source>
</reference>